<reference evidence="2 3" key="1">
    <citation type="submission" date="2018-04" db="EMBL/GenBank/DDBJ databases">
        <title>WGS assembly of Panicum hallii var. hallii HAL2.</title>
        <authorList>
            <person name="Lovell J."/>
            <person name="Jenkins J."/>
            <person name="Lowry D."/>
            <person name="Mamidi S."/>
            <person name="Sreedasyam A."/>
            <person name="Weng X."/>
            <person name="Barry K."/>
            <person name="Bonette J."/>
            <person name="Campitelli B."/>
            <person name="Daum C."/>
            <person name="Gordon S."/>
            <person name="Gould B."/>
            <person name="Lipzen A."/>
            <person name="MacQueen A."/>
            <person name="Palacio-Mejia J."/>
            <person name="Plott C."/>
            <person name="Shakirov E."/>
            <person name="Shu S."/>
            <person name="Yoshinaga Y."/>
            <person name="Zane M."/>
            <person name="Rokhsar D."/>
            <person name="Grimwood J."/>
            <person name="Schmutz J."/>
            <person name="Juenger T."/>
        </authorList>
    </citation>
    <scope>NUCLEOTIDE SEQUENCE [LARGE SCALE GENOMIC DNA]</scope>
    <source>
        <strain evidence="3">cv. HAL2</strain>
    </source>
</reference>
<dbReference type="Proteomes" id="UP000244336">
    <property type="component" value="Chromosome 3"/>
</dbReference>
<dbReference type="AlphaFoldDB" id="A0A2T7EE69"/>
<gene>
    <name evidence="2" type="ORF">GQ55_3G282400</name>
</gene>
<keyword evidence="3" id="KW-1185">Reference proteome</keyword>
<protein>
    <submittedName>
        <fullName evidence="2">Uncharacterized protein</fullName>
    </submittedName>
</protein>
<evidence type="ECO:0000313" key="2">
    <source>
        <dbReference type="EMBL" id="PUZ66132.1"/>
    </source>
</evidence>
<feature type="region of interest" description="Disordered" evidence="1">
    <location>
        <begin position="1"/>
        <end position="121"/>
    </location>
</feature>
<dbReference type="Gramene" id="PUZ66132">
    <property type="protein sequence ID" value="PUZ66132"/>
    <property type="gene ID" value="GQ55_3G282400"/>
</dbReference>
<sequence length="121" mass="12662">MPRPPPTQTTPRNAAGGQPPPTSLPGTQAAGRQRPEPPAHLPLACEWRPATPTPARPCRRAAASGLRAPGQPAAPAPCRRPCCSPSQWPPRRSRISGQQGRRPSLPTAPDPAARSADALNV</sequence>
<accession>A0A2T7EE69</accession>
<proteinExistence type="predicted"/>
<feature type="compositionally biased region" description="Low complexity" evidence="1">
    <location>
        <begin position="60"/>
        <end position="103"/>
    </location>
</feature>
<dbReference type="EMBL" id="CM009751">
    <property type="protein sequence ID" value="PUZ66132.1"/>
    <property type="molecule type" value="Genomic_DNA"/>
</dbReference>
<organism evidence="2 3">
    <name type="scientific">Panicum hallii var. hallii</name>
    <dbReference type="NCBI Taxonomy" id="1504633"/>
    <lineage>
        <taxon>Eukaryota</taxon>
        <taxon>Viridiplantae</taxon>
        <taxon>Streptophyta</taxon>
        <taxon>Embryophyta</taxon>
        <taxon>Tracheophyta</taxon>
        <taxon>Spermatophyta</taxon>
        <taxon>Magnoliopsida</taxon>
        <taxon>Liliopsida</taxon>
        <taxon>Poales</taxon>
        <taxon>Poaceae</taxon>
        <taxon>PACMAD clade</taxon>
        <taxon>Panicoideae</taxon>
        <taxon>Panicodae</taxon>
        <taxon>Paniceae</taxon>
        <taxon>Panicinae</taxon>
        <taxon>Panicum</taxon>
        <taxon>Panicum sect. Panicum</taxon>
    </lineage>
</organism>
<name>A0A2T7EE69_9POAL</name>
<evidence type="ECO:0000313" key="3">
    <source>
        <dbReference type="Proteomes" id="UP000244336"/>
    </source>
</evidence>
<evidence type="ECO:0000256" key="1">
    <source>
        <dbReference type="SAM" id="MobiDB-lite"/>
    </source>
</evidence>